<name>A0A9D2D6U2_9FIRM</name>
<feature type="transmembrane region" description="Helical" evidence="2">
    <location>
        <begin position="207"/>
        <end position="227"/>
    </location>
</feature>
<feature type="transmembrane region" description="Helical" evidence="2">
    <location>
        <begin position="44"/>
        <end position="70"/>
    </location>
</feature>
<dbReference type="EMBL" id="DXCF01000018">
    <property type="protein sequence ID" value="HIZ09480.1"/>
    <property type="molecule type" value="Genomic_DNA"/>
</dbReference>
<feature type="transmembrane region" description="Helical" evidence="2">
    <location>
        <begin position="303"/>
        <end position="323"/>
    </location>
</feature>
<keyword evidence="2" id="KW-1133">Transmembrane helix</keyword>
<dbReference type="AlphaFoldDB" id="A0A9D2D6U2"/>
<reference evidence="3" key="1">
    <citation type="journal article" date="2021" name="PeerJ">
        <title>Extensive microbial diversity within the chicken gut microbiome revealed by metagenomics and culture.</title>
        <authorList>
            <person name="Gilroy R."/>
            <person name="Ravi A."/>
            <person name="Getino M."/>
            <person name="Pursley I."/>
            <person name="Horton D.L."/>
            <person name="Alikhan N.F."/>
            <person name="Baker D."/>
            <person name="Gharbi K."/>
            <person name="Hall N."/>
            <person name="Watson M."/>
            <person name="Adriaenssens E.M."/>
            <person name="Foster-Nyarko E."/>
            <person name="Jarju S."/>
            <person name="Secka A."/>
            <person name="Antonio M."/>
            <person name="Oren A."/>
            <person name="Chaudhuri R.R."/>
            <person name="La Ragione R."/>
            <person name="Hildebrand F."/>
            <person name="Pallen M.J."/>
        </authorList>
    </citation>
    <scope>NUCLEOTIDE SEQUENCE</scope>
    <source>
        <strain evidence="3">CHK192-19661</strain>
    </source>
</reference>
<feature type="transmembrane region" description="Helical" evidence="2">
    <location>
        <begin position="266"/>
        <end position="283"/>
    </location>
</feature>
<feature type="transmembrane region" description="Helical" evidence="2">
    <location>
        <begin position="147"/>
        <end position="169"/>
    </location>
</feature>
<dbReference type="PANTHER" id="PTHR37308">
    <property type="entry name" value="INTEGRAL MEMBRANE PROTEIN"/>
    <property type="match status" value="1"/>
</dbReference>
<protein>
    <submittedName>
        <fullName evidence="3">DUF368 domain-containing protein</fullName>
    </submittedName>
</protein>
<feature type="transmembrane region" description="Helical" evidence="2">
    <location>
        <begin position="115"/>
        <end position="135"/>
    </location>
</feature>
<dbReference type="InterPro" id="IPR007163">
    <property type="entry name" value="VCA0040-like"/>
</dbReference>
<evidence type="ECO:0000313" key="3">
    <source>
        <dbReference type="EMBL" id="HIZ09480.1"/>
    </source>
</evidence>
<comment type="caution">
    <text evidence="3">The sequence shown here is derived from an EMBL/GenBank/DDBJ whole genome shotgun (WGS) entry which is preliminary data.</text>
</comment>
<feature type="compositionally biased region" description="Polar residues" evidence="1">
    <location>
        <begin position="1"/>
        <end position="21"/>
    </location>
</feature>
<dbReference type="Proteomes" id="UP000824025">
    <property type="component" value="Unassembled WGS sequence"/>
</dbReference>
<reference evidence="3" key="2">
    <citation type="submission" date="2021-04" db="EMBL/GenBank/DDBJ databases">
        <authorList>
            <person name="Gilroy R."/>
        </authorList>
    </citation>
    <scope>NUCLEOTIDE SEQUENCE</scope>
    <source>
        <strain evidence="3">CHK192-19661</strain>
    </source>
</reference>
<sequence length="333" mass="36095">MTETQNEENVSPENGQEQAAQVQPAEGLPSLKYKDKKEVLRGGLLGFFIGLAIIVPGVSGSAVAIIFRLYDKLLYALGNLLRRFRACVRFLLPVAAGAVIGLLLGFFAVQRLLDIAMFAVVGLFAGLMAGAYPAVTDEIKGERKSAPRLLLFAAGFLVPVAVSLVASFASPEGQSLQGLSWYHYVLFLVLGYVVAVTQVVPGLSATALLMMTGWFTPLMQSVHLSYWQADPQVFAVYACLAAGFVLGLLTFSKLLTKLFARCRKTAFFAIAGLSLGSVVTMFFNPEMYALYQSWAGGVPVLQLVLGILLFFAGAAAAYFFVRYERRHAPLPRK</sequence>
<evidence type="ECO:0000256" key="1">
    <source>
        <dbReference type="SAM" id="MobiDB-lite"/>
    </source>
</evidence>
<feature type="region of interest" description="Disordered" evidence="1">
    <location>
        <begin position="1"/>
        <end position="23"/>
    </location>
</feature>
<dbReference type="PANTHER" id="PTHR37308:SF1">
    <property type="entry name" value="POLYPRENYL-PHOSPHATE TRANSPORTER"/>
    <property type="match status" value="1"/>
</dbReference>
<proteinExistence type="predicted"/>
<feature type="transmembrane region" description="Helical" evidence="2">
    <location>
        <begin position="90"/>
        <end position="109"/>
    </location>
</feature>
<evidence type="ECO:0000313" key="4">
    <source>
        <dbReference type="Proteomes" id="UP000824025"/>
    </source>
</evidence>
<keyword evidence="2" id="KW-0812">Transmembrane</keyword>
<accession>A0A9D2D6U2</accession>
<dbReference type="Pfam" id="PF04018">
    <property type="entry name" value="VCA0040-like"/>
    <property type="match status" value="1"/>
</dbReference>
<feature type="transmembrane region" description="Helical" evidence="2">
    <location>
        <begin position="181"/>
        <end position="200"/>
    </location>
</feature>
<evidence type="ECO:0000256" key="2">
    <source>
        <dbReference type="SAM" id="Phobius"/>
    </source>
</evidence>
<gene>
    <name evidence="3" type="ORF">H9726_03220</name>
</gene>
<keyword evidence="2" id="KW-0472">Membrane</keyword>
<feature type="transmembrane region" description="Helical" evidence="2">
    <location>
        <begin position="233"/>
        <end position="254"/>
    </location>
</feature>
<organism evidence="3 4">
    <name type="scientific">Candidatus Borkfalkia avicola</name>
    <dbReference type="NCBI Taxonomy" id="2838503"/>
    <lineage>
        <taxon>Bacteria</taxon>
        <taxon>Bacillati</taxon>
        <taxon>Bacillota</taxon>
        <taxon>Clostridia</taxon>
        <taxon>Christensenellales</taxon>
        <taxon>Christensenellaceae</taxon>
        <taxon>Candidatus Borkfalkia</taxon>
    </lineage>
</organism>